<evidence type="ECO:0000256" key="3">
    <source>
        <dbReference type="ARBA" id="ARBA00022553"/>
    </source>
</evidence>
<keyword evidence="6" id="KW-0418">Kinase</keyword>
<evidence type="ECO:0000256" key="7">
    <source>
        <dbReference type="ARBA" id="ARBA00022840"/>
    </source>
</evidence>
<keyword evidence="4" id="KW-0808">Transferase</keyword>
<dbReference type="GO" id="GO:0004673">
    <property type="term" value="F:protein histidine kinase activity"/>
    <property type="evidence" value="ECO:0007669"/>
    <property type="project" value="UniProtKB-EC"/>
</dbReference>
<evidence type="ECO:0000313" key="9">
    <source>
        <dbReference type="EMBL" id="SEM60149.1"/>
    </source>
</evidence>
<evidence type="ECO:0000256" key="2">
    <source>
        <dbReference type="ARBA" id="ARBA00012438"/>
    </source>
</evidence>
<keyword evidence="3" id="KW-0597">Phosphoprotein</keyword>
<evidence type="ECO:0000313" key="10">
    <source>
        <dbReference type="Proteomes" id="UP000199585"/>
    </source>
</evidence>
<dbReference type="Gene3D" id="3.30.565.10">
    <property type="entry name" value="Histidine kinase-like ATPase, C-terminal domain"/>
    <property type="match status" value="1"/>
</dbReference>
<protein>
    <recommendedName>
        <fullName evidence="2">histidine kinase</fullName>
        <ecNumber evidence="2">2.7.13.3</ecNumber>
    </recommendedName>
</protein>
<dbReference type="EMBL" id="FOCI01000002">
    <property type="protein sequence ID" value="SEM60149.1"/>
    <property type="molecule type" value="Genomic_DNA"/>
</dbReference>
<evidence type="ECO:0000256" key="1">
    <source>
        <dbReference type="ARBA" id="ARBA00000085"/>
    </source>
</evidence>
<dbReference type="NCBIfam" id="TIGR00229">
    <property type="entry name" value="sensory_box"/>
    <property type="match status" value="1"/>
</dbReference>
<dbReference type="PANTHER" id="PTHR41523">
    <property type="entry name" value="TWO-COMPONENT SYSTEM SENSOR PROTEIN"/>
    <property type="match status" value="1"/>
</dbReference>
<dbReference type="InterPro" id="IPR036890">
    <property type="entry name" value="HATPase_C_sf"/>
</dbReference>
<dbReference type="PANTHER" id="PTHR41523:SF7">
    <property type="entry name" value="HISTIDINE KINASE"/>
    <property type="match status" value="1"/>
</dbReference>
<dbReference type="EC" id="2.7.13.3" evidence="2"/>
<gene>
    <name evidence="9" type="ORF">SAMN04488003_10265</name>
</gene>
<dbReference type="InterPro" id="IPR035965">
    <property type="entry name" value="PAS-like_dom_sf"/>
</dbReference>
<proteinExistence type="predicted"/>
<dbReference type="InterPro" id="IPR013656">
    <property type="entry name" value="PAS_4"/>
</dbReference>
<dbReference type="Gene3D" id="3.30.450.20">
    <property type="entry name" value="PAS domain"/>
    <property type="match status" value="1"/>
</dbReference>
<evidence type="ECO:0000256" key="5">
    <source>
        <dbReference type="ARBA" id="ARBA00022741"/>
    </source>
</evidence>
<dbReference type="SUPFAM" id="SSF55785">
    <property type="entry name" value="PYP-like sensor domain (PAS domain)"/>
    <property type="match status" value="1"/>
</dbReference>
<comment type="catalytic activity">
    <reaction evidence="1">
        <text>ATP + protein L-histidine = ADP + protein N-phospho-L-histidine.</text>
        <dbReference type="EC" id="2.7.13.3"/>
    </reaction>
</comment>
<name>A0A1H7ZRM1_9RHOB</name>
<sequence>MMYRQIEWESAFRAMPAPCLVMDWDMRIVAATDLYLQTVGRRIEEIRGRYIFEAFPETGERLAMFESAFRRALSGEANTLVEVPYAIPVVGDDGVPTGQMNEIWWTCQHSPIFEHDGTVKFMVQNAKDVTQQVMAERLKDAVVNELQHRVGNIFALVASTACKTAANADTLSDFLTKFDGRLKALARTHTYLTGDNWDGITIARIVGRELADHDDTGGARVTQSGDNIIVNATEAQILTLAVHELTTNSVKYGALRSPEGRLSITWHAAGDAGFTFEWHEDGVARPVAPARTGFGSFILDTVVPAQLRATAERRFTGDAFVYTLDVRARATAHG</sequence>
<dbReference type="Pfam" id="PF08448">
    <property type="entry name" value="PAS_4"/>
    <property type="match status" value="1"/>
</dbReference>
<feature type="domain" description="Signal transduction histidine kinase HWE region" evidence="8">
    <location>
        <begin position="145"/>
        <end position="227"/>
    </location>
</feature>
<evidence type="ECO:0000256" key="6">
    <source>
        <dbReference type="ARBA" id="ARBA00022777"/>
    </source>
</evidence>
<keyword evidence="7" id="KW-0067">ATP-binding</keyword>
<reference evidence="9 10" key="1">
    <citation type="submission" date="2016-10" db="EMBL/GenBank/DDBJ databases">
        <authorList>
            <person name="de Groot N.N."/>
        </authorList>
    </citation>
    <scope>NUCLEOTIDE SEQUENCE [LARGE SCALE GENOMIC DNA]</scope>
    <source>
        <strain evidence="9 10">DSM 16213</strain>
    </source>
</reference>
<dbReference type="STRING" id="245187.SAMN04488003_10265"/>
<dbReference type="InterPro" id="IPR000014">
    <property type="entry name" value="PAS"/>
</dbReference>
<accession>A0A1H7ZRM1</accession>
<evidence type="ECO:0000259" key="8">
    <source>
        <dbReference type="SMART" id="SM00911"/>
    </source>
</evidence>
<organism evidence="9 10">
    <name type="scientific">Loktanella fryxellensis</name>
    <dbReference type="NCBI Taxonomy" id="245187"/>
    <lineage>
        <taxon>Bacteria</taxon>
        <taxon>Pseudomonadati</taxon>
        <taxon>Pseudomonadota</taxon>
        <taxon>Alphaproteobacteria</taxon>
        <taxon>Rhodobacterales</taxon>
        <taxon>Roseobacteraceae</taxon>
        <taxon>Loktanella</taxon>
    </lineage>
</organism>
<keyword evidence="10" id="KW-1185">Reference proteome</keyword>
<dbReference type="CDD" id="cd00130">
    <property type="entry name" value="PAS"/>
    <property type="match status" value="1"/>
</dbReference>
<dbReference type="Pfam" id="PF07536">
    <property type="entry name" value="HWE_HK"/>
    <property type="match status" value="1"/>
</dbReference>
<dbReference type="SMART" id="SM00911">
    <property type="entry name" value="HWE_HK"/>
    <property type="match status" value="1"/>
</dbReference>
<dbReference type="InterPro" id="IPR011102">
    <property type="entry name" value="Sig_transdc_His_kinase_HWE"/>
</dbReference>
<dbReference type="GO" id="GO:0005524">
    <property type="term" value="F:ATP binding"/>
    <property type="evidence" value="ECO:0007669"/>
    <property type="project" value="UniProtKB-KW"/>
</dbReference>
<dbReference type="AlphaFoldDB" id="A0A1H7ZRM1"/>
<dbReference type="Proteomes" id="UP000199585">
    <property type="component" value="Unassembled WGS sequence"/>
</dbReference>
<evidence type="ECO:0000256" key="4">
    <source>
        <dbReference type="ARBA" id="ARBA00022679"/>
    </source>
</evidence>
<keyword evidence="5" id="KW-0547">Nucleotide-binding</keyword>